<gene>
    <name evidence="1" type="ORF">PF001_g31894</name>
</gene>
<reference evidence="1 2" key="1">
    <citation type="submission" date="2018-08" db="EMBL/GenBank/DDBJ databases">
        <title>Genomic investigation of the strawberry pathogen Phytophthora fragariae indicates pathogenicity is determined by transcriptional variation in three key races.</title>
        <authorList>
            <person name="Adams T.M."/>
            <person name="Armitage A.D."/>
            <person name="Sobczyk M.K."/>
            <person name="Bates H.J."/>
            <person name="Dunwell J.M."/>
            <person name="Nellist C.F."/>
            <person name="Harrison R.J."/>
        </authorList>
    </citation>
    <scope>NUCLEOTIDE SEQUENCE [LARGE SCALE GENOMIC DNA]</scope>
    <source>
        <strain evidence="1 2">A4</strain>
    </source>
</reference>
<dbReference type="AlphaFoldDB" id="A0A6A4AYV6"/>
<proteinExistence type="predicted"/>
<dbReference type="EMBL" id="QXGE01007791">
    <property type="protein sequence ID" value="KAE9262880.1"/>
    <property type="molecule type" value="Genomic_DNA"/>
</dbReference>
<feature type="non-terminal residue" evidence="1">
    <location>
        <position position="1"/>
    </location>
</feature>
<protein>
    <submittedName>
        <fullName evidence="1">Uncharacterized protein</fullName>
    </submittedName>
</protein>
<sequence length="123" mass="13821">STFVLDAQLAGAEAAMPSCENEVVAFKIVETSTTMDSTEYPPSFSPLFAFRIALLLARYRMRLEEPGELKVHPEEELHLYTDELFVQDERQVMNGHPVELRVVFMIGQVVHAVQNTSGMMTST</sequence>
<organism evidence="1 2">
    <name type="scientific">Phytophthora fragariae</name>
    <dbReference type="NCBI Taxonomy" id="53985"/>
    <lineage>
        <taxon>Eukaryota</taxon>
        <taxon>Sar</taxon>
        <taxon>Stramenopiles</taxon>
        <taxon>Oomycota</taxon>
        <taxon>Peronosporomycetes</taxon>
        <taxon>Peronosporales</taxon>
        <taxon>Peronosporaceae</taxon>
        <taxon>Phytophthora</taxon>
    </lineage>
</organism>
<accession>A0A6A4AYV6</accession>
<evidence type="ECO:0000313" key="1">
    <source>
        <dbReference type="EMBL" id="KAE9262880.1"/>
    </source>
</evidence>
<comment type="caution">
    <text evidence="1">The sequence shown here is derived from an EMBL/GenBank/DDBJ whole genome shotgun (WGS) entry which is preliminary data.</text>
</comment>
<name>A0A6A4AYV6_9STRA</name>
<dbReference type="Proteomes" id="UP000437068">
    <property type="component" value="Unassembled WGS sequence"/>
</dbReference>
<evidence type="ECO:0000313" key="2">
    <source>
        <dbReference type="Proteomes" id="UP000437068"/>
    </source>
</evidence>